<keyword evidence="3" id="KW-1185">Reference proteome</keyword>
<organism evidence="2 3">
    <name type="scientific">Haloterrigena gelatinilytica</name>
    <dbReference type="NCBI Taxonomy" id="2741724"/>
    <lineage>
        <taxon>Archaea</taxon>
        <taxon>Methanobacteriati</taxon>
        <taxon>Methanobacteriota</taxon>
        <taxon>Stenosarchaea group</taxon>
        <taxon>Halobacteria</taxon>
        <taxon>Halobacteriales</taxon>
        <taxon>Natrialbaceae</taxon>
        <taxon>Haloterrigena</taxon>
    </lineage>
</organism>
<dbReference type="RefSeq" id="WP_174679719.1">
    <property type="nucleotide sequence ID" value="NZ_JABUQZ010000001.1"/>
</dbReference>
<dbReference type="EMBL" id="JABUQZ010000001">
    <property type="protein sequence ID" value="NUC71732.1"/>
    <property type="molecule type" value="Genomic_DNA"/>
</dbReference>
<accession>A0ABX2LDT2</accession>
<reference evidence="2 3" key="1">
    <citation type="submission" date="2020-06" db="EMBL/GenBank/DDBJ databases">
        <title>Haloterrigena sp. nov., an extremely halophilic archaeon isolated from a saline sediment.</title>
        <authorList>
            <person name="Liu B.-B."/>
        </authorList>
    </citation>
    <scope>NUCLEOTIDE SEQUENCE [LARGE SCALE GENOMIC DNA]</scope>
    <source>
        <strain evidence="2 3">SYSU A558-1</strain>
    </source>
</reference>
<dbReference type="Proteomes" id="UP001016761">
    <property type="component" value="Unassembled WGS sequence"/>
</dbReference>
<sequence length="163" mass="18158">MSVHSPQSSDVDEWPEERIQTNLEEHRRAEAVAGAEGVRADGSGENSHGQRVNAQLAMADREDVDLPELHVGDQVSERDEDGGPKMLVVRVTDNSAGEYWLPEADETVAEYADCNPEEDVYQVEFLNRDTDDVNGPKRYPYPRCDLVLEEPIHDHDGADGGEE</sequence>
<protein>
    <submittedName>
        <fullName evidence="2">Uncharacterized protein</fullName>
    </submittedName>
</protein>
<evidence type="ECO:0000256" key="1">
    <source>
        <dbReference type="SAM" id="MobiDB-lite"/>
    </source>
</evidence>
<gene>
    <name evidence="2" type="ORF">HTZ84_05310</name>
</gene>
<evidence type="ECO:0000313" key="2">
    <source>
        <dbReference type="EMBL" id="NUC71732.1"/>
    </source>
</evidence>
<name>A0ABX2LDT2_9EURY</name>
<comment type="caution">
    <text evidence="2">The sequence shown here is derived from an EMBL/GenBank/DDBJ whole genome shotgun (WGS) entry which is preliminary data.</text>
</comment>
<evidence type="ECO:0000313" key="3">
    <source>
        <dbReference type="Proteomes" id="UP001016761"/>
    </source>
</evidence>
<proteinExistence type="predicted"/>
<feature type="region of interest" description="Disordered" evidence="1">
    <location>
        <begin position="31"/>
        <end position="50"/>
    </location>
</feature>